<dbReference type="Proteomes" id="UP001230268">
    <property type="component" value="Unassembled WGS sequence"/>
</dbReference>
<protein>
    <submittedName>
        <fullName evidence="1">Uncharacterized protein</fullName>
    </submittedName>
</protein>
<evidence type="ECO:0000313" key="2">
    <source>
        <dbReference type="Proteomes" id="UP001230268"/>
    </source>
</evidence>
<reference evidence="1" key="1">
    <citation type="submission" date="2023-08" db="EMBL/GenBank/DDBJ databases">
        <title>Draft sequence of the Babesia gibsoni genome.</title>
        <authorList>
            <person name="Yamagishi J.Y."/>
            <person name="Xuan X.X."/>
        </authorList>
    </citation>
    <scope>NUCLEOTIDE SEQUENCE</scope>
    <source>
        <strain evidence="1">Azabu</strain>
    </source>
</reference>
<evidence type="ECO:0000313" key="1">
    <source>
        <dbReference type="EMBL" id="KAK1443553.1"/>
    </source>
</evidence>
<keyword evidence="2" id="KW-1185">Reference proteome</keyword>
<comment type="caution">
    <text evidence="1">The sequence shown here is derived from an EMBL/GenBank/DDBJ whole genome shotgun (WGS) entry which is preliminary data.</text>
</comment>
<gene>
    <name evidence="1" type="ORF">BgAZ_204290</name>
</gene>
<accession>A0AAD8PDM1</accession>
<proteinExistence type="predicted"/>
<organism evidence="1 2">
    <name type="scientific">Babesia gibsoni</name>
    <dbReference type="NCBI Taxonomy" id="33632"/>
    <lineage>
        <taxon>Eukaryota</taxon>
        <taxon>Sar</taxon>
        <taxon>Alveolata</taxon>
        <taxon>Apicomplexa</taxon>
        <taxon>Aconoidasida</taxon>
        <taxon>Piroplasmida</taxon>
        <taxon>Babesiidae</taxon>
        <taxon>Babesia</taxon>
    </lineage>
</organism>
<name>A0AAD8PDM1_BABGI</name>
<dbReference type="AlphaFoldDB" id="A0AAD8PDM1"/>
<sequence>MEGFDTDGYISEGGQNVSTDHGYTSYLSKPSASRYRNIKAQTNSKVIHLAKCLLAENTPRMHDEALKISLLLLRSIPPKGYLAEDLFLLVVHLLQSNGQCEKLFLKFLSIAGSTTPYLRPLILVHSARQLASTHQIYEMKHQIQRNCVEWHMEKHQVARYYKWIIKHVDTLCNEKAIYSADYRVELEHVLMTYADLKILPNASMLRLFIESHSDHPDKVRAVLELFISLFPRVHFLRGYRLDHCDGTVNTKDLVRTVHDSNYSSSSILRAVKNKDKFTKREFLLLLLDITVKTLPIIEDLFDKELHRAASIFTSQGTLAMSLRGASVRYYLATAKIIMLKNPHAYAELYQCVKRATGVTLERQYMEGNNPVWWHFKQLPKEV</sequence>
<dbReference type="EMBL" id="JAVEPI010000002">
    <property type="protein sequence ID" value="KAK1443553.1"/>
    <property type="molecule type" value="Genomic_DNA"/>
</dbReference>